<gene>
    <name evidence="1" type="ORF">DEM25_003650</name>
</gene>
<dbReference type="Proteomes" id="UP000246132">
    <property type="component" value="Unassembled WGS sequence"/>
</dbReference>
<keyword evidence="2" id="KW-1185">Reference proteome</keyword>
<reference evidence="1 2" key="1">
    <citation type="journal article" date="2018" name="Int. J. Syst. Bacteriol.">
        <title>Oceaniradius stylonemae gen. nov., sp. nov., isolated from a red alga, Stylonema cornu-cervi.</title>
        <authorList>
            <person name="Jeong S."/>
        </authorList>
    </citation>
    <scope>NUCLEOTIDE SEQUENCE [LARGE SCALE GENOMIC DNA]</scope>
    <source>
        <strain evidence="1 2">StC1</strain>
    </source>
</reference>
<name>A0A3A8AF19_9HYPH</name>
<comment type="caution">
    <text evidence="1">The sequence shown here is derived from an EMBL/GenBank/DDBJ whole genome shotgun (WGS) entry which is preliminary data.</text>
</comment>
<proteinExistence type="predicted"/>
<organism evidence="1 2">
    <name type="scientific">Oceaniradius stylonematis</name>
    <dbReference type="NCBI Taxonomy" id="2184161"/>
    <lineage>
        <taxon>Bacteria</taxon>
        <taxon>Pseudomonadati</taxon>
        <taxon>Pseudomonadota</taxon>
        <taxon>Alphaproteobacteria</taxon>
        <taxon>Hyphomicrobiales</taxon>
        <taxon>Ahrensiaceae</taxon>
        <taxon>Oceaniradius</taxon>
    </lineage>
</organism>
<accession>A0A3A8AF19</accession>
<protein>
    <submittedName>
        <fullName evidence="1">Uncharacterized protein</fullName>
    </submittedName>
</protein>
<dbReference type="EMBL" id="QFWV02000003">
    <property type="protein sequence ID" value="RKF07998.1"/>
    <property type="molecule type" value="Genomic_DNA"/>
</dbReference>
<dbReference type="RefSeq" id="WP_109769369.1">
    <property type="nucleotide sequence ID" value="NZ_JASHJQ010000015.1"/>
</dbReference>
<dbReference type="AlphaFoldDB" id="A0A3A8AF19"/>
<evidence type="ECO:0000313" key="2">
    <source>
        <dbReference type="Proteomes" id="UP000246132"/>
    </source>
</evidence>
<dbReference type="OrthoDB" id="8478040at2"/>
<sequence length="219" mass="24636">MSGEKTGVIEYSKLKSIKLKSGFIFKRRRDPSEDLDAEIRHFCSEQRPRFNSIVASTFDLPDDGFTKFEFIWTPKRARIVSGGSDYIDTTKVAFRSEADITLLYLKERSLILFNTKYRFAVTEPGCGGNGTIFHTGGTNFTLEEIYFNKITTVGAYHNEEIFKVVSPGCGGGTETNYTVMKDGFVIRAGESFRIVASEDATDELRDARQLINQKISTSN</sequence>
<evidence type="ECO:0000313" key="1">
    <source>
        <dbReference type="EMBL" id="RKF07998.1"/>
    </source>
</evidence>